<dbReference type="EMBL" id="FLQX01000106">
    <property type="protein sequence ID" value="SBT06224.1"/>
    <property type="molecule type" value="Genomic_DNA"/>
</dbReference>
<evidence type="ECO:0000313" key="3">
    <source>
        <dbReference type="Proteomes" id="UP000199169"/>
    </source>
</evidence>
<keyword evidence="3" id="KW-1185">Reference proteome</keyword>
<dbReference type="STRING" id="1860102.ACCAA_300063"/>
<protein>
    <submittedName>
        <fullName evidence="2">Uncharacterized protein</fullName>
    </submittedName>
</protein>
<accession>A0A1A8XM26</accession>
<proteinExistence type="predicted"/>
<name>A0A1A8XM26_9PROT</name>
<evidence type="ECO:0000256" key="1">
    <source>
        <dbReference type="SAM" id="MobiDB-lite"/>
    </source>
</evidence>
<feature type="region of interest" description="Disordered" evidence="1">
    <location>
        <begin position="1"/>
        <end position="43"/>
    </location>
</feature>
<reference evidence="2 3" key="1">
    <citation type="submission" date="2016-06" db="EMBL/GenBank/DDBJ databases">
        <authorList>
            <person name="Kjaerup R.B."/>
            <person name="Dalgaard T.S."/>
            <person name="Juul-Madsen H.R."/>
        </authorList>
    </citation>
    <scope>NUCLEOTIDE SEQUENCE [LARGE SCALE GENOMIC DNA]</scope>
    <source>
        <strain evidence="2">3</strain>
    </source>
</reference>
<dbReference type="Proteomes" id="UP000199169">
    <property type="component" value="Unassembled WGS sequence"/>
</dbReference>
<organism evidence="2 3">
    <name type="scientific">Candidatus Accumulibacter aalborgensis</name>
    <dbReference type="NCBI Taxonomy" id="1860102"/>
    <lineage>
        <taxon>Bacteria</taxon>
        <taxon>Pseudomonadati</taxon>
        <taxon>Pseudomonadota</taxon>
        <taxon>Betaproteobacteria</taxon>
        <taxon>Candidatus Accumulibacter</taxon>
    </lineage>
</organism>
<sequence>MSRRGHRFPAPPMPRHRQCQPAPAAWSTPDRRRRRGLARPPRNDARCAGLAATFASHFGRRFLGEPRCAPLPEDNQQALVQSFQRARIKDGFDHGLDRARRAIRVPGCRMRREDESTRWPRNPSCSLWRWLSVRRRTKRRRKPDQIDRLGRRPSLCVSPHRLRLIGRPSLLLQPSGHDWCDRKRNRATGRMNVVTWQHNRYRWILVGARGCDEAAPESSLVDAENGLPGALRWAYVCGRDAKGELFARYRRSRHREAKYREASVAPARGRHDDPGYAANGWRSCPSCNGWVYRIQRGFLDGLMNIPSPVHRYRCRSAGCRWEGNLRVQRDF</sequence>
<dbReference type="AlphaFoldDB" id="A0A1A8XM26"/>
<evidence type="ECO:0000313" key="2">
    <source>
        <dbReference type="EMBL" id="SBT06224.1"/>
    </source>
</evidence>
<gene>
    <name evidence="2" type="ORF">ACCAA_300063</name>
</gene>